<dbReference type="InterPro" id="IPR013443">
    <property type="entry name" value="CRISPR-assoc_prot_Csx16"/>
</dbReference>
<evidence type="ECO:0000313" key="1">
    <source>
        <dbReference type="EMBL" id="KKN61477.1"/>
    </source>
</evidence>
<name>A0A0F9SGT2_9ZZZZ</name>
<dbReference type="EMBL" id="LAZR01000656">
    <property type="protein sequence ID" value="KKN61477.1"/>
    <property type="molecule type" value="Genomic_DNA"/>
</dbReference>
<proteinExistence type="predicted"/>
<dbReference type="AlphaFoldDB" id="A0A0F9SGT2"/>
<accession>A0A0F9SGT2</accession>
<protein>
    <submittedName>
        <fullName evidence="1">Uncharacterized protein</fullName>
    </submittedName>
</protein>
<gene>
    <name evidence="1" type="ORF">LCGC14_0521320</name>
</gene>
<sequence length="100" mass="11787">MEKLVITRYQSLVEYLKEIGLIDEDTKILTRAEVKDVKGKHVLGVLPYWLSCHASKYTEVQIRVPSERKGKELSLEEVQFYSLEPKTYRIKEVPFENEKK</sequence>
<dbReference type="Pfam" id="PF09652">
    <property type="entry name" value="Cas_VVA1548"/>
    <property type="match status" value="1"/>
</dbReference>
<reference evidence="1" key="1">
    <citation type="journal article" date="2015" name="Nature">
        <title>Complex archaea that bridge the gap between prokaryotes and eukaryotes.</title>
        <authorList>
            <person name="Spang A."/>
            <person name="Saw J.H."/>
            <person name="Jorgensen S.L."/>
            <person name="Zaremba-Niedzwiedzka K."/>
            <person name="Martijn J."/>
            <person name="Lind A.E."/>
            <person name="van Eijk R."/>
            <person name="Schleper C."/>
            <person name="Guy L."/>
            <person name="Ettema T.J."/>
        </authorList>
    </citation>
    <scope>NUCLEOTIDE SEQUENCE</scope>
</reference>
<organism evidence="1">
    <name type="scientific">marine sediment metagenome</name>
    <dbReference type="NCBI Taxonomy" id="412755"/>
    <lineage>
        <taxon>unclassified sequences</taxon>
        <taxon>metagenomes</taxon>
        <taxon>ecological metagenomes</taxon>
    </lineage>
</organism>
<comment type="caution">
    <text evidence="1">The sequence shown here is derived from an EMBL/GenBank/DDBJ whole genome shotgun (WGS) entry which is preliminary data.</text>
</comment>